<feature type="domain" description="Integrase catalytic" evidence="7">
    <location>
        <begin position="1"/>
        <end position="60"/>
    </location>
</feature>
<evidence type="ECO:0000256" key="1">
    <source>
        <dbReference type="ARBA" id="ARBA00022679"/>
    </source>
</evidence>
<dbReference type="SUPFAM" id="SSF53098">
    <property type="entry name" value="Ribonuclease H-like"/>
    <property type="match status" value="1"/>
</dbReference>
<dbReference type="PANTHER" id="PTHR41694:SF3">
    <property type="entry name" value="RNA-DIRECTED DNA POLYMERASE-RELATED"/>
    <property type="match status" value="1"/>
</dbReference>
<keyword evidence="2" id="KW-0548">Nucleotidyltransferase</keyword>
<dbReference type="Gene3D" id="3.30.420.10">
    <property type="entry name" value="Ribonuclease H-like superfamily/Ribonuclease H"/>
    <property type="match status" value="1"/>
</dbReference>
<dbReference type="AlphaFoldDB" id="A0A7K9D5C1"/>
<keyword evidence="3" id="KW-0540">Nuclease</keyword>
<dbReference type="InterPro" id="IPR012337">
    <property type="entry name" value="RNaseH-like_sf"/>
</dbReference>
<evidence type="ECO:0000313" key="8">
    <source>
        <dbReference type="EMBL" id="NXG59260.1"/>
    </source>
</evidence>
<evidence type="ECO:0000259" key="7">
    <source>
        <dbReference type="PROSITE" id="PS50994"/>
    </source>
</evidence>
<protein>
    <submittedName>
        <fullName evidence="8">POK18 protein</fullName>
    </submittedName>
</protein>
<gene>
    <name evidence="8" type="primary">Ervk18_2</name>
    <name evidence="8" type="ORF">HEMCOM_R15314</name>
</gene>
<dbReference type="Proteomes" id="UP000518305">
    <property type="component" value="Unassembled WGS sequence"/>
</dbReference>
<feature type="non-terminal residue" evidence="8">
    <location>
        <position position="1"/>
    </location>
</feature>
<evidence type="ECO:0000256" key="5">
    <source>
        <dbReference type="ARBA" id="ARBA00022801"/>
    </source>
</evidence>
<evidence type="ECO:0000256" key="4">
    <source>
        <dbReference type="ARBA" id="ARBA00022759"/>
    </source>
</evidence>
<dbReference type="OrthoDB" id="9359997at2759"/>
<comment type="caution">
    <text evidence="8">The sequence shown here is derived from an EMBL/GenBank/DDBJ whole genome shotgun (WGS) entry which is preliminary data.</text>
</comment>
<dbReference type="PANTHER" id="PTHR41694">
    <property type="entry name" value="ENDOGENOUS RETROVIRUS GROUP K MEMBER POL PROTEIN"/>
    <property type="match status" value="1"/>
</dbReference>
<keyword evidence="6" id="KW-0695">RNA-directed DNA polymerase</keyword>
<dbReference type="InterPro" id="IPR001584">
    <property type="entry name" value="Integrase_cat-core"/>
</dbReference>
<proteinExistence type="predicted"/>
<dbReference type="GO" id="GO:0015074">
    <property type="term" value="P:DNA integration"/>
    <property type="evidence" value="ECO:0007669"/>
    <property type="project" value="InterPro"/>
</dbReference>
<dbReference type="GO" id="GO:0003964">
    <property type="term" value="F:RNA-directed DNA polymerase activity"/>
    <property type="evidence" value="ECO:0007669"/>
    <property type="project" value="UniProtKB-KW"/>
</dbReference>
<evidence type="ECO:0000256" key="3">
    <source>
        <dbReference type="ARBA" id="ARBA00022722"/>
    </source>
</evidence>
<dbReference type="Pfam" id="PF00665">
    <property type="entry name" value="rve"/>
    <property type="match status" value="1"/>
</dbReference>
<organism evidence="8 9">
    <name type="scientific">Hemiprocne comata</name>
    <dbReference type="NCBI Taxonomy" id="243314"/>
    <lineage>
        <taxon>Eukaryota</taxon>
        <taxon>Metazoa</taxon>
        <taxon>Chordata</taxon>
        <taxon>Craniata</taxon>
        <taxon>Vertebrata</taxon>
        <taxon>Euteleostomi</taxon>
        <taxon>Archelosauria</taxon>
        <taxon>Archosauria</taxon>
        <taxon>Dinosauria</taxon>
        <taxon>Saurischia</taxon>
        <taxon>Theropoda</taxon>
        <taxon>Coelurosauria</taxon>
        <taxon>Aves</taxon>
        <taxon>Neognathae</taxon>
        <taxon>Neoaves</taxon>
        <taxon>Strisores</taxon>
        <taxon>Apodiformes</taxon>
        <taxon>Apodidae</taxon>
        <taxon>Hemiprocninae</taxon>
        <taxon>Hemiprocne</taxon>
    </lineage>
</organism>
<keyword evidence="9" id="KW-1185">Reference proteome</keyword>
<accession>A0A7K9D5C1</accession>
<dbReference type="GO" id="GO:0016787">
    <property type="term" value="F:hydrolase activity"/>
    <property type="evidence" value="ECO:0007669"/>
    <property type="project" value="UniProtKB-KW"/>
</dbReference>
<dbReference type="GO" id="GO:0004519">
    <property type="term" value="F:endonuclease activity"/>
    <property type="evidence" value="ECO:0007669"/>
    <property type="project" value="UniProtKB-KW"/>
</dbReference>
<dbReference type="PROSITE" id="PS50994">
    <property type="entry name" value="INTEGRASE"/>
    <property type="match status" value="1"/>
</dbReference>
<evidence type="ECO:0000313" key="9">
    <source>
        <dbReference type="Proteomes" id="UP000518305"/>
    </source>
</evidence>
<keyword evidence="5" id="KW-0378">Hydrolase</keyword>
<keyword evidence="1" id="KW-0808">Transferase</keyword>
<name>A0A7K9D5C1_9AVES</name>
<keyword evidence="4" id="KW-0255">Endonuclease</keyword>
<feature type="non-terminal residue" evidence="8">
    <location>
        <position position="60"/>
    </location>
</feature>
<evidence type="ECO:0000256" key="2">
    <source>
        <dbReference type="ARBA" id="ARBA00022695"/>
    </source>
</evidence>
<evidence type="ECO:0000256" key="6">
    <source>
        <dbReference type="ARBA" id="ARBA00022918"/>
    </source>
</evidence>
<reference evidence="8 9" key="1">
    <citation type="submission" date="2019-09" db="EMBL/GenBank/DDBJ databases">
        <title>Bird 10,000 Genomes (B10K) Project - Family phase.</title>
        <authorList>
            <person name="Zhang G."/>
        </authorList>
    </citation>
    <scope>NUCLEOTIDE SEQUENCE [LARGE SCALE GENOMIC DNA]</scope>
    <source>
        <strain evidence="8">B10K-DU-001-23</strain>
        <tissue evidence="8">Muscle</tissue>
    </source>
</reference>
<dbReference type="InterPro" id="IPR036397">
    <property type="entry name" value="RNaseH_sf"/>
</dbReference>
<sequence length="60" mass="6447">RHWLSCFAYSGIPAETKTDNGPACTSGSIQAFCQQWGISHTFGIPHSPTGQAIIECAHKT</sequence>
<dbReference type="EMBL" id="VWZJ01005577">
    <property type="protein sequence ID" value="NXG59260.1"/>
    <property type="molecule type" value="Genomic_DNA"/>
</dbReference>
<dbReference type="GO" id="GO:0035613">
    <property type="term" value="F:RNA stem-loop binding"/>
    <property type="evidence" value="ECO:0007669"/>
    <property type="project" value="TreeGrafter"/>
</dbReference>